<dbReference type="Proteomes" id="UP000191905">
    <property type="component" value="Unassembled WGS sequence"/>
</dbReference>
<evidence type="ECO:0000256" key="1">
    <source>
        <dbReference type="SAM" id="MobiDB-lite"/>
    </source>
</evidence>
<sequence>MAAPLTNRRIAHTTVSGHSDAHPAALRPATGRSDTTSRMTGPFEVAPPKGGSELSATFVTGLLVIYPAFATMLAIIFGLFLTGRGA</sequence>
<reference evidence="3 4" key="1">
    <citation type="journal article" date="2016" name="Int. J. Syst. Evol. Microbiol.">
        <title>Pseudaminobacter manganicus sp. nov., isolated from sludge of a manganese mine.</title>
        <authorList>
            <person name="Li J."/>
            <person name="Huang J."/>
            <person name="Liao S."/>
            <person name="Wang G."/>
        </authorList>
    </citation>
    <scope>NUCLEOTIDE SEQUENCE [LARGE SCALE GENOMIC DNA]</scope>
    <source>
        <strain evidence="3 4">JH-7</strain>
    </source>
</reference>
<gene>
    <name evidence="3" type="ORF">BFN67_19215</name>
</gene>
<keyword evidence="2" id="KW-1133">Transmembrane helix</keyword>
<proteinExistence type="predicted"/>
<feature type="transmembrane region" description="Helical" evidence="2">
    <location>
        <begin position="58"/>
        <end position="81"/>
    </location>
</feature>
<accession>A0A1V8RQ29</accession>
<comment type="caution">
    <text evidence="3">The sequence shown here is derived from an EMBL/GenBank/DDBJ whole genome shotgun (WGS) entry which is preliminary data.</text>
</comment>
<feature type="region of interest" description="Disordered" evidence="1">
    <location>
        <begin position="1"/>
        <end position="48"/>
    </location>
</feature>
<evidence type="ECO:0000313" key="3">
    <source>
        <dbReference type="EMBL" id="OQM75302.1"/>
    </source>
</evidence>
<keyword evidence="4" id="KW-1185">Reference proteome</keyword>
<dbReference type="EMBL" id="MDET01000018">
    <property type="protein sequence ID" value="OQM75302.1"/>
    <property type="molecule type" value="Genomic_DNA"/>
</dbReference>
<organism evidence="3 4">
    <name type="scientific">Manganibacter manganicus</name>
    <dbReference type="NCBI Taxonomy" id="1873176"/>
    <lineage>
        <taxon>Bacteria</taxon>
        <taxon>Pseudomonadati</taxon>
        <taxon>Pseudomonadota</taxon>
        <taxon>Alphaproteobacteria</taxon>
        <taxon>Hyphomicrobiales</taxon>
        <taxon>Phyllobacteriaceae</taxon>
        <taxon>Manganibacter</taxon>
    </lineage>
</organism>
<protein>
    <submittedName>
        <fullName evidence="3">Uncharacterized protein</fullName>
    </submittedName>
</protein>
<keyword evidence="2" id="KW-0812">Transmembrane</keyword>
<dbReference type="STRING" id="1873176.BFN67_19215"/>
<evidence type="ECO:0000256" key="2">
    <source>
        <dbReference type="SAM" id="Phobius"/>
    </source>
</evidence>
<dbReference type="RefSeq" id="WP_192856829.1">
    <property type="nucleotide sequence ID" value="NZ_MDET01000018.1"/>
</dbReference>
<name>A0A1V8RQ29_9HYPH</name>
<dbReference type="AlphaFoldDB" id="A0A1V8RQ29"/>
<keyword evidence="2" id="KW-0472">Membrane</keyword>
<evidence type="ECO:0000313" key="4">
    <source>
        <dbReference type="Proteomes" id="UP000191905"/>
    </source>
</evidence>